<dbReference type="GO" id="GO:0008023">
    <property type="term" value="C:transcription elongation factor complex"/>
    <property type="evidence" value="ECO:0007669"/>
    <property type="project" value="TreeGrafter"/>
</dbReference>
<dbReference type="InterPro" id="IPR032706">
    <property type="entry name" value="Spt6_HHH"/>
</dbReference>
<evidence type="ECO:0000256" key="5">
    <source>
        <dbReference type="SAM" id="MobiDB-lite"/>
    </source>
</evidence>
<evidence type="ECO:0000256" key="3">
    <source>
        <dbReference type="ARBA" id="ARBA00023163"/>
    </source>
</evidence>
<dbReference type="InterPro" id="IPR012337">
    <property type="entry name" value="RNaseH-like_sf"/>
</dbReference>
<organism evidence="9">
    <name type="scientific">Hemiselmis andersenii</name>
    <name type="common">Cryptophyte alga</name>
    <dbReference type="NCBI Taxonomy" id="464988"/>
    <lineage>
        <taxon>Eukaryota</taxon>
        <taxon>Cryptophyceae</taxon>
        <taxon>Cryptomonadales</taxon>
        <taxon>Hemiselmidaceae</taxon>
        <taxon>Hemiselmis</taxon>
    </lineage>
</organism>
<dbReference type="PANTHER" id="PTHR10145:SF6">
    <property type="entry name" value="TRANSCRIPTION ELONGATION FACTOR SPT6"/>
    <property type="match status" value="1"/>
</dbReference>
<evidence type="ECO:0008006" key="10">
    <source>
        <dbReference type="Google" id="ProtNLM"/>
    </source>
</evidence>
<evidence type="ECO:0000256" key="1">
    <source>
        <dbReference type="ARBA" id="ARBA00004123"/>
    </source>
</evidence>
<dbReference type="InterPro" id="IPR017072">
    <property type="entry name" value="TF_Spt6"/>
</dbReference>
<dbReference type="Gene3D" id="1.10.10.650">
    <property type="entry name" value="RuvA domain 2-like"/>
    <property type="match status" value="1"/>
</dbReference>
<dbReference type="InterPro" id="IPR055179">
    <property type="entry name" value="Tex-like_central_region"/>
</dbReference>
<evidence type="ECO:0000256" key="4">
    <source>
        <dbReference type="ARBA" id="ARBA00023242"/>
    </source>
</evidence>
<dbReference type="InterPro" id="IPR028231">
    <property type="entry name" value="Spt6_YqgF"/>
</dbReference>
<dbReference type="AlphaFoldDB" id="A0A7S1DWA3"/>
<dbReference type="Pfam" id="PF14635">
    <property type="entry name" value="HHH_7"/>
    <property type="match status" value="1"/>
</dbReference>
<evidence type="ECO:0000259" key="7">
    <source>
        <dbReference type="Pfam" id="PF14639"/>
    </source>
</evidence>
<dbReference type="Pfam" id="PF14639">
    <property type="entry name" value="YqgF"/>
    <property type="match status" value="1"/>
</dbReference>
<proteinExistence type="inferred from homology"/>
<sequence>MLQMSELQRAAEVERRLIERVHAVLCFVRGVTNDDIKHGPVVLDKEHGEGEEDWEREKNATPMLDIPFIARYRQEYWRNEMNEEDLWSVLDHDATWSAILKRRAQLEELFRAVGDDEALTMVGRARSDDELTDMQAFYDLKYIAQAAEREAEAAKGLKRPVRVSRYKTCLDAKLGEMAEAFCIPAGDLAGNYMRWLSSDRPDNPVDETADNRRPVDPDEDPVEMAIKLVPHAELHGFRDAGAVLAGVKYVAAKQVAFDPKLRREVRMRWFKDNGCLTVRHTQKGEESGEVYHLDMLTWREKRHQKVSSEEFLEMVKAKEDGLIDFSIRLDERDHQELLGNLRDCYLLHPRGGGGVSDQAREWDRLRHEVLEEALEKHLYPMLEHGLVAMRIKEAKVFVGRRIKEAMEAMIRVAPYTWRPPQADARPRKARAIMGVHLAAPTEMVVIDEWGEVRDFLSIMVDVRENHRQEMKESDKVKISDFLQKNEPDVIALGGGQLKCRTLKAQLEDVVGRCQTKEYLERKIEVVLVDKNAAYKYAHSQRALSEFPRYPPTRLMAVSIARRLQDPLRELAGLCVDRSEDALSLRLHHLQDKLDRSERTKYIHRAFIDVVRDVGVDINLAADKPQVNQHTVQFVSGLGPRKAQELLQIMRTKGCAYFREQLLEDESVRGLMRRTVWTNAAAFFKMTKNTSMWNDQMSVGTRIDDDDNVVMGGGGPPGEGGGARQGGDCRH</sequence>
<dbReference type="GO" id="GO:0034728">
    <property type="term" value="P:nucleosome organization"/>
    <property type="evidence" value="ECO:0007669"/>
    <property type="project" value="TreeGrafter"/>
</dbReference>
<dbReference type="SUPFAM" id="SSF47781">
    <property type="entry name" value="RuvA domain 2-like"/>
    <property type="match status" value="1"/>
</dbReference>
<gene>
    <name evidence="9" type="ORF">HAND00432_LOCUS12480</name>
</gene>
<dbReference type="GO" id="GO:0031491">
    <property type="term" value="F:nucleosome binding"/>
    <property type="evidence" value="ECO:0007669"/>
    <property type="project" value="TreeGrafter"/>
</dbReference>
<evidence type="ECO:0000256" key="2">
    <source>
        <dbReference type="ARBA" id="ARBA00009253"/>
    </source>
</evidence>
<dbReference type="InterPro" id="IPR023323">
    <property type="entry name" value="Tex-like_dom_sf"/>
</dbReference>
<dbReference type="Pfam" id="PF22706">
    <property type="entry name" value="Tex_central_region"/>
    <property type="match status" value="1"/>
</dbReference>
<name>A0A7S1DWA3_HEMAN</name>
<dbReference type="GO" id="GO:0140673">
    <property type="term" value="P:transcription elongation-coupled chromatin remodeling"/>
    <property type="evidence" value="ECO:0007669"/>
    <property type="project" value="InterPro"/>
</dbReference>
<dbReference type="InterPro" id="IPR037027">
    <property type="entry name" value="YqgF/RNaseH-like_dom_sf"/>
</dbReference>
<dbReference type="InterPro" id="IPR023319">
    <property type="entry name" value="Tex-like_HTH_dom_sf"/>
</dbReference>
<accession>A0A7S1DWA3</accession>
<dbReference type="EMBL" id="HBFX01020542">
    <property type="protein sequence ID" value="CAD8957941.1"/>
    <property type="molecule type" value="Transcribed_RNA"/>
</dbReference>
<feature type="domain" description="Tex-like central region" evidence="8">
    <location>
        <begin position="216"/>
        <end position="387"/>
    </location>
</feature>
<dbReference type="Gene3D" id="1.10.150.850">
    <property type="entry name" value="Spt6, helix-hairpin-helix domain"/>
    <property type="match status" value="1"/>
</dbReference>
<evidence type="ECO:0000259" key="6">
    <source>
        <dbReference type="Pfam" id="PF14635"/>
    </source>
</evidence>
<feature type="compositionally biased region" description="Basic and acidic residues" evidence="5">
    <location>
        <begin position="199"/>
        <end position="216"/>
    </location>
</feature>
<dbReference type="Gene3D" id="1.10.3500.10">
    <property type="entry name" value="Tex N-terminal region-like"/>
    <property type="match status" value="1"/>
</dbReference>
<feature type="domain" description="Transcription elongation factor Spt6 helix-hairpin-helix motif" evidence="6">
    <location>
        <begin position="579"/>
        <end position="685"/>
    </location>
</feature>
<dbReference type="InterPro" id="IPR010994">
    <property type="entry name" value="RuvA_2-like"/>
</dbReference>
<feature type="region of interest" description="Disordered" evidence="5">
    <location>
        <begin position="703"/>
        <end position="730"/>
    </location>
</feature>
<comment type="subcellular location">
    <subcellularLocation>
        <location evidence="1">Nucleus</location>
    </subcellularLocation>
</comment>
<evidence type="ECO:0000313" key="9">
    <source>
        <dbReference type="EMBL" id="CAD8957941.1"/>
    </source>
</evidence>
<feature type="domain" description="Transcription elongation factor Spt6 YqgF" evidence="7">
    <location>
        <begin position="443"/>
        <end position="574"/>
    </location>
</feature>
<dbReference type="GO" id="GO:0042393">
    <property type="term" value="F:histone binding"/>
    <property type="evidence" value="ECO:0007669"/>
    <property type="project" value="TreeGrafter"/>
</dbReference>
<keyword evidence="3" id="KW-0804">Transcription</keyword>
<dbReference type="PANTHER" id="PTHR10145">
    <property type="entry name" value="TRANSCRIPTION ELONGATION FACTOR SPT6"/>
    <property type="match status" value="1"/>
</dbReference>
<dbReference type="SUPFAM" id="SSF158832">
    <property type="entry name" value="Tex N-terminal region-like"/>
    <property type="match status" value="1"/>
</dbReference>
<feature type="region of interest" description="Disordered" evidence="5">
    <location>
        <begin position="199"/>
        <end position="219"/>
    </location>
</feature>
<dbReference type="Gene3D" id="3.30.420.140">
    <property type="entry name" value="YqgF/RNase H-like domain"/>
    <property type="match status" value="1"/>
</dbReference>
<protein>
    <recommendedName>
        <fullName evidence="10">YqgF/RNase H-like domain-containing protein</fullName>
    </recommendedName>
</protein>
<keyword evidence="4" id="KW-0539">Nucleus</keyword>
<feature type="compositionally biased region" description="Gly residues" evidence="5">
    <location>
        <begin position="710"/>
        <end position="724"/>
    </location>
</feature>
<dbReference type="SUPFAM" id="SSF53098">
    <property type="entry name" value="Ribonuclease H-like"/>
    <property type="match status" value="1"/>
</dbReference>
<comment type="similarity">
    <text evidence="2">Belongs to the SPT6 family.</text>
</comment>
<reference evidence="9" key="1">
    <citation type="submission" date="2021-01" db="EMBL/GenBank/DDBJ databases">
        <authorList>
            <person name="Corre E."/>
            <person name="Pelletier E."/>
            <person name="Niang G."/>
            <person name="Scheremetjew M."/>
            <person name="Finn R."/>
            <person name="Kale V."/>
            <person name="Holt S."/>
            <person name="Cochrane G."/>
            <person name="Meng A."/>
            <person name="Brown T."/>
            <person name="Cohen L."/>
        </authorList>
    </citation>
    <scope>NUCLEOTIDE SEQUENCE</scope>
    <source>
        <strain evidence="9">CCMP644</strain>
    </source>
</reference>
<evidence type="ECO:0000259" key="8">
    <source>
        <dbReference type="Pfam" id="PF22706"/>
    </source>
</evidence>